<protein>
    <submittedName>
        <fullName evidence="2">Uncharacterized protein</fullName>
    </submittedName>
</protein>
<feature type="compositionally biased region" description="Low complexity" evidence="1">
    <location>
        <begin position="322"/>
        <end position="338"/>
    </location>
</feature>
<feature type="region of interest" description="Disordered" evidence="1">
    <location>
        <begin position="717"/>
        <end position="753"/>
    </location>
</feature>
<accession>A0ABD3PYK2</accession>
<dbReference type="EMBL" id="JALLAZ020000535">
    <property type="protein sequence ID" value="KAL3792932.1"/>
    <property type="molecule type" value="Genomic_DNA"/>
</dbReference>
<organism evidence="2 3">
    <name type="scientific">Stephanodiscus triporus</name>
    <dbReference type="NCBI Taxonomy" id="2934178"/>
    <lineage>
        <taxon>Eukaryota</taxon>
        <taxon>Sar</taxon>
        <taxon>Stramenopiles</taxon>
        <taxon>Ochrophyta</taxon>
        <taxon>Bacillariophyta</taxon>
        <taxon>Coscinodiscophyceae</taxon>
        <taxon>Thalassiosirophycidae</taxon>
        <taxon>Stephanodiscales</taxon>
        <taxon>Stephanodiscaceae</taxon>
        <taxon>Stephanodiscus</taxon>
    </lineage>
</organism>
<feature type="compositionally biased region" description="Low complexity" evidence="1">
    <location>
        <begin position="408"/>
        <end position="438"/>
    </location>
</feature>
<feature type="region of interest" description="Disordered" evidence="1">
    <location>
        <begin position="279"/>
        <end position="384"/>
    </location>
</feature>
<name>A0ABD3PYK2_9STRA</name>
<comment type="caution">
    <text evidence="2">The sequence shown here is derived from an EMBL/GenBank/DDBJ whole genome shotgun (WGS) entry which is preliminary data.</text>
</comment>
<evidence type="ECO:0000313" key="3">
    <source>
        <dbReference type="Proteomes" id="UP001530315"/>
    </source>
</evidence>
<feature type="region of interest" description="Disordered" evidence="1">
    <location>
        <begin position="477"/>
        <end position="507"/>
    </location>
</feature>
<dbReference type="AlphaFoldDB" id="A0ABD3PYK2"/>
<feature type="compositionally biased region" description="Basic residues" evidence="1">
    <location>
        <begin position="367"/>
        <end position="378"/>
    </location>
</feature>
<feature type="region of interest" description="Disordered" evidence="1">
    <location>
        <begin position="404"/>
        <end position="438"/>
    </location>
</feature>
<feature type="region of interest" description="Disordered" evidence="1">
    <location>
        <begin position="1"/>
        <end position="101"/>
    </location>
</feature>
<feature type="compositionally biased region" description="Polar residues" evidence="1">
    <location>
        <begin position="64"/>
        <end position="78"/>
    </location>
</feature>
<sequence>MPVTRTMARERPSLLPPPNARGKSSSATSSRYSLSNEELDELVQGFDGDEALTTSGRTYEELVSASQRQSQLSGTAGRSQPRDSEMSEETEDSEPSQNYGRQSVGVMLGRNLSSWSTGRNSLSNWSTIGGEKNAALNDNGDDDGGDDYTEKRIPNSVHLGNIMDTGRKSNVSHPSLGGGRNSLETPIDGNARHANISQRRSNHVSSRSTHRSNIVNARASRPSQMDHVGRYSSLNMSHISSSSSSGLLDASGEDLMLEDSWTPIRTSLEHSFDKSIANEATFPPNKANGCGTKTTLGLKISGSLSPIRGRSSKKLSPKKMPESSTSSSTKSPIKAKSPVRSPFGDVSPNCSPKKANSPKKGNATTSPKKKALSPKKKALSPNGTYSLKEAEGKLLSMPMATATTNIESGSGSSNMSVSSGSEATSSSATTLEQGASSSKKLVLQSLSSSRNDFKKSDMVPKNASLIFRGSGVVKATAQEGGEESSILSPEKISTKDHIRSPVPTPNSQRKVIKRFRASVPTASYLVQDDLMDDSLEKNSTRKEVAVVVEPANNIHGSEKIATANGGSSEAVKPMEVETTQSTYENAFVFPLNSIPSPRIKTLCMFHDQAVSNGSPSHQYQLNRAGANVVSLQEVILPSIAYETNSVLKQQQAKALRHAQDGMPVSQGKEIVEAIETCRKVVNKCTGEAMKVVGEEWREREKERQRLRVERFEREKEQQRLDDLNAKRERKEARARSRQDRYERQKTDKRLNHPRNKELWQEVAKLMVDIQKLEKEERLWKEALVEVNRLVEYHQPPEMIELDSIVKEKSSGKLLKSIEKVDLESLTTTLVGDVTMATERINWMLKSVTLAMEESDKLRKEAYNKYQYDGHKFWGYPKVDDSKGLFIALSMESPFKG</sequence>
<gene>
    <name evidence="2" type="ORF">ACHAW5_006839</name>
</gene>
<proteinExistence type="predicted"/>
<reference evidence="2 3" key="1">
    <citation type="submission" date="2024-10" db="EMBL/GenBank/DDBJ databases">
        <title>Updated reference genomes for cyclostephanoid diatoms.</title>
        <authorList>
            <person name="Roberts W.R."/>
            <person name="Alverson A.J."/>
        </authorList>
    </citation>
    <scope>NUCLEOTIDE SEQUENCE [LARGE SCALE GENOMIC DNA]</scope>
    <source>
        <strain evidence="2 3">AJA276-08</strain>
    </source>
</reference>
<keyword evidence="3" id="KW-1185">Reference proteome</keyword>
<feature type="region of interest" description="Disordered" evidence="1">
    <location>
        <begin position="132"/>
        <end position="183"/>
    </location>
</feature>
<evidence type="ECO:0000313" key="2">
    <source>
        <dbReference type="EMBL" id="KAL3792932.1"/>
    </source>
</evidence>
<feature type="compositionally biased region" description="Low complexity" evidence="1">
    <location>
        <begin position="24"/>
        <end position="35"/>
    </location>
</feature>
<dbReference type="Proteomes" id="UP001530315">
    <property type="component" value="Unassembled WGS sequence"/>
</dbReference>
<evidence type="ECO:0000256" key="1">
    <source>
        <dbReference type="SAM" id="MobiDB-lite"/>
    </source>
</evidence>